<evidence type="ECO:0000313" key="2">
    <source>
        <dbReference type="EMBL" id="MFC5705069.1"/>
    </source>
</evidence>
<gene>
    <name evidence="2" type="ORF">ACFPVW_03025</name>
</gene>
<accession>A0ABW0Y8J4</accession>
<organism evidence="2 3">
    <name type="scientific">Aeromonas eucrenophila</name>
    <dbReference type="NCBI Taxonomy" id="649"/>
    <lineage>
        <taxon>Bacteria</taxon>
        <taxon>Pseudomonadati</taxon>
        <taxon>Pseudomonadota</taxon>
        <taxon>Gammaproteobacteria</taxon>
        <taxon>Aeromonadales</taxon>
        <taxon>Aeromonadaceae</taxon>
        <taxon>Aeromonas</taxon>
    </lineage>
</organism>
<sequence>MRVINQPVKTALEPDGRRWLEVHSPLSRTEEELAEGAPLVLSAEVEQFIAAPEVDSVRVTAMLDSKNGLPQPVSN</sequence>
<reference evidence="3" key="1">
    <citation type="journal article" date="2019" name="Int. J. Syst. Evol. Microbiol.">
        <title>The Global Catalogue of Microorganisms (GCM) 10K type strain sequencing project: providing services to taxonomists for standard genome sequencing and annotation.</title>
        <authorList>
            <consortium name="The Broad Institute Genomics Platform"/>
            <consortium name="The Broad Institute Genome Sequencing Center for Infectious Disease"/>
            <person name="Wu L."/>
            <person name="Ma J."/>
        </authorList>
    </citation>
    <scope>NUCLEOTIDE SEQUENCE [LARGE SCALE GENOMIC DNA]</scope>
    <source>
        <strain evidence="3">KCTC 15012</strain>
    </source>
</reference>
<proteinExistence type="predicted"/>
<dbReference type="EMBL" id="JBHSPP010000005">
    <property type="protein sequence ID" value="MFC5705069.1"/>
    <property type="molecule type" value="Genomic_DNA"/>
</dbReference>
<dbReference type="RefSeq" id="WP_378051437.1">
    <property type="nucleotide sequence ID" value="NZ_JBHSPP010000005.1"/>
</dbReference>
<comment type="caution">
    <text evidence="2">The sequence shown here is derived from an EMBL/GenBank/DDBJ whole genome shotgun (WGS) entry which is preliminary data.</text>
</comment>
<name>A0ABW0Y8J4_9GAMM</name>
<keyword evidence="3" id="KW-1185">Reference proteome</keyword>
<dbReference type="InterPro" id="IPR041597">
    <property type="entry name" value="Ldt_C"/>
</dbReference>
<dbReference type="Pfam" id="PF17969">
    <property type="entry name" value="Ldt_C"/>
    <property type="match status" value="1"/>
</dbReference>
<feature type="domain" description="L,D-transpeptidase C-terminal" evidence="1">
    <location>
        <begin position="7"/>
        <end position="70"/>
    </location>
</feature>
<evidence type="ECO:0000259" key="1">
    <source>
        <dbReference type="Pfam" id="PF17969"/>
    </source>
</evidence>
<dbReference type="Proteomes" id="UP001596132">
    <property type="component" value="Unassembled WGS sequence"/>
</dbReference>
<protein>
    <recommendedName>
        <fullName evidence="1">L,D-transpeptidase C-terminal domain-containing protein</fullName>
    </recommendedName>
</protein>
<evidence type="ECO:0000313" key="3">
    <source>
        <dbReference type="Proteomes" id="UP001596132"/>
    </source>
</evidence>